<organism evidence="4 5">
    <name type="scientific">Pseudomonas lundensis</name>
    <dbReference type="NCBI Taxonomy" id="86185"/>
    <lineage>
        <taxon>Bacteria</taxon>
        <taxon>Pseudomonadati</taxon>
        <taxon>Pseudomonadota</taxon>
        <taxon>Gammaproteobacteria</taxon>
        <taxon>Pseudomonadales</taxon>
        <taxon>Pseudomonadaceae</taxon>
        <taxon>Pseudomonas</taxon>
    </lineage>
</organism>
<name>A0ABX4GJ30_9PSED</name>
<dbReference type="CDD" id="cd12164">
    <property type="entry name" value="GDH_like_2"/>
    <property type="match status" value="1"/>
</dbReference>
<protein>
    <submittedName>
        <fullName evidence="4">Glyoxylate/hydroxypyruvate reductase A</fullName>
    </submittedName>
</protein>
<dbReference type="Gene3D" id="3.40.50.720">
    <property type="entry name" value="NAD(P)-binding Rossmann-like Domain"/>
    <property type="match status" value="2"/>
</dbReference>
<keyword evidence="5" id="KW-1185">Reference proteome</keyword>
<gene>
    <name evidence="4" type="ORF">CJF38_16250</name>
</gene>
<proteinExistence type="predicted"/>
<accession>A0ABX4GJ30</accession>
<evidence type="ECO:0000256" key="1">
    <source>
        <dbReference type="ARBA" id="ARBA00023002"/>
    </source>
</evidence>
<dbReference type="SUPFAM" id="SSF51735">
    <property type="entry name" value="NAD(P)-binding Rossmann-fold domains"/>
    <property type="match status" value="1"/>
</dbReference>
<dbReference type="Proteomes" id="UP000216897">
    <property type="component" value="Unassembled WGS sequence"/>
</dbReference>
<keyword evidence="2" id="KW-0520">NAD</keyword>
<dbReference type="InterPro" id="IPR006140">
    <property type="entry name" value="D-isomer_DH_NAD-bd"/>
</dbReference>
<comment type="caution">
    <text evidence="4">The sequence shown here is derived from an EMBL/GenBank/DDBJ whole genome shotgun (WGS) entry which is preliminary data.</text>
</comment>
<keyword evidence="1" id="KW-0560">Oxidoreductase</keyword>
<dbReference type="Pfam" id="PF02826">
    <property type="entry name" value="2-Hacid_dh_C"/>
    <property type="match status" value="1"/>
</dbReference>
<dbReference type="PANTHER" id="PTHR43333:SF1">
    <property type="entry name" value="D-ISOMER SPECIFIC 2-HYDROXYACID DEHYDROGENASE NAD-BINDING DOMAIN-CONTAINING PROTEIN"/>
    <property type="match status" value="1"/>
</dbReference>
<reference evidence="4 5" key="1">
    <citation type="submission" date="2017-08" db="EMBL/GenBank/DDBJ databases">
        <title>Genomic and metabolic characterisation of spoilage-associated Pseudomonas species.</title>
        <authorList>
            <person name="Stanborough T."/>
            <person name="Fegan N."/>
            <person name="Powell S.M."/>
            <person name="Singh T."/>
            <person name="Tamplin M.L."/>
            <person name="Chandry P.S."/>
        </authorList>
    </citation>
    <scope>NUCLEOTIDE SEQUENCE [LARGE SCALE GENOMIC DNA]</scope>
    <source>
        <strain evidence="4 5">L1814</strain>
    </source>
</reference>
<evidence type="ECO:0000313" key="4">
    <source>
        <dbReference type="EMBL" id="OZY54021.1"/>
    </source>
</evidence>
<evidence type="ECO:0000259" key="3">
    <source>
        <dbReference type="Pfam" id="PF02826"/>
    </source>
</evidence>
<dbReference type="InterPro" id="IPR036291">
    <property type="entry name" value="NAD(P)-bd_dom_sf"/>
</dbReference>
<dbReference type="SUPFAM" id="SSF52283">
    <property type="entry name" value="Formate/glycerate dehydrogenase catalytic domain-like"/>
    <property type="match status" value="1"/>
</dbReference>
<dbReference type="EMBL" id="NQKG01000017">
    <property type="protein sequence ID" value="OZY54021.1"/>
    <property type="molecule type" value="Genomic_DNA"/>
</dbReference>
<feature type="domain" description="D-isomer specific 2-hydroxyacid dehydrogenase NAD-binding" evidence="3">
    <location>
        <begin position="103"/>
        <end position="274"/>
    </location>
</feature>
<dbReference type="RefSeq" id="WP_094988300.1">
    <property type="nucleotide sequence ID" value="NZ_JAAQXW010000015.1"/>
</dbReference>
<evidence type="ECO:0000256" key="2">
    <source>
        <dbReference type="ARBA" id="ARBA00023027"/>
    </source>
</evidence>
<dbReference type="PANTHER" id="PTHR43333">
    <property type="entry name" value="2-HACID_DH_C DOMAIN-CONTAINING PROTEIN"/>
    <property type="match status" value="1"/>
</dbReference>
<evidence type="ECO:0000313" key="5">
    <source>
        <dbReference type="Proteomes" id="UP000216897"/>
    </source>
</evidence>
<sequence>MNTIVLLSSDSVLLGQLQAAFARKAADMHVVLADAPEAVHAQVAACWFPPAGSLKALPNLRLVHSVAAGIDHLQSDPSRPDLPICRVVDPAHRQGMTEYVRWAVLHFHRGFDRVLRQQPERLWQRHPQHSAAEFKVGVMGLGSLGAAIAQDLAGAGYSVRGWARSRKVLADVACHHGDAQFEDFLSGLDALVNLLPLTPATQGVLCQSTFQLLAQGAVMINCGRGQHVQVDDLQQALHCGQLRGAVLDVFEREPLPVDDRLWNMPGVIVTPHMASAASHDCIAQQVALNTRRLANGKPLHNPVNIDLGY</sequence>